<feature type="compositionally biased region" description="Basic and acidic residues" evidence="1">
    <location>
        <begin position="32"/>
        <end position="49"/>
    </location>
</feature>
<feature type="transmembrane region" description="Helical" evidence="2">
    <location>
        <begin position="171"/>
        <end position="189"/>
    </location>
</feature>
<dbReference type="PANTHER" id="PTHR35394">
    <property type="entry name" value="DUF3176 DOMAIN-CONTAINING PROTEIN"/>
    <property type="match status" value="1"/>
</dbReference>
<organism evidence="3 4">
    <name type="scientific">Podospora aff. communis PSN243</name>
    <dbReference type="NCBI Taxonomy" id="3040156"/>
    <lineage>
        <taxon>Eukaryota</taxon>
        <taxon>Fungi</taxon>
        <taxon>Dikarya</taxon>
        <taxon>Ascomycota</taxon>
        <taxon>Pezizomycotina</taxon>
        <taxon>Sordariomycetes</taxon>
        <taxon>Sordariomycetidae</taxon>
        <taxon>Sordariales</taxon>
        <taxon>Podosporaceae</taxon>
        <taxon>Podospora</taxon>
    </lineage>
</organism>
<keyword evidence="2" id="KW-1133">Transmembrane helix</keyword>
<evidence type="ECO:0000313" key="4">
    <source>
        <dbReference type="Proteomes" id="UP001321760"/>
    </source>
</evidence>
<protein>
    <submittedName>
        <fullName evidence="3">Uncharacterized protein</fullName>
    </submittedName>
</protein>
<feature type="transmembrane region" description="Helical" evidence="2">
    <location>
        <begin position="69"/>
        <end position="90"/>
    </location>
</feature>
<name>A0AAV9GL15_9PEZI</name>
<sequence length="640" mass="69458">MASPSHPQPTWAEASHLLSTQGGFNPNVRTHYQHDQPDSEPDSHMERKTPEYQPAAYKATLLQRLNDTWLFELLGLVVSAASLAAIVHVLRRYDGQRIPDWTVSFNTVISILAVVSKMGALYGATNAVSQLKWTWFTENGKKLVDYKTFDSGSRGMTGAAMLAWSLKGKNAAVIGAVAIIIGVAAGPFAQQIVHFYDAEYIDISQTSWLARADILDSFGPKLDSSTWSLDPMFKANSMMALFLPTQEVLTQPRFNCPTGNCTFAPFSTLAFCDRCVDITPQLDRTCGPTPSEPSVPSCNVTFPGGPRLSYFADPDFSATSTYMVLNSTSTPNSTALSNLTWPPTIYQSIRAVVPVHDLGGTTNPYLDPPGTFLADKKKHHLTTSTPFIATECALVPCVHHLSASVSSNTYSESLLSTFSTHPPPEFNSPLILSPPWDPETNYTIHYEFLESAAYTAVDPLGGALKGRVQTHDDNQAILVTDLPPPGQFSRANDALEAVFYADFNGTTCPTPEDNVRCAFRMLAMALTKAVRDAGVVRNGTEGRQVVRGEARRVGTFVRVEWGWFALPVAVWGLSVVVVGLAMWASRGVPLWRDSALPLVLLLGEGGGEVQEAALVRRAEGVEVCLVGTRGGGLRVLTKGL</sequence>
<dbReference type="EMBL" id="MU865941">
    <property type="protein sequence ID" value="KAK4448650.1"/>
    <property type="molecule type" value="Genomic_DNA"/>
</dbReference>
<reference evidence="3" key="2">
    <citation type="submission" date="2023-05" db="EMBL/GenBank/DDBJ databases">
        <authorList>
            <consortium name="Lawrence Berkeley National Laboratory"/>
            <person name="Steindorff A."/>
            <person name="Hensen N."/>
            <person name="Bonometti L."/>
            <person name="Westerberg I."/>
            <person name="Brannstrom I.O."/>
            <person name="Guillou S."/>
            <person name="Cros-Aarteil S."/>
            <person name="Calhoun S."/>
            <person name="Haridas S."/>
            <person name="Kuo A."/>
            <person name="Mondo S."/>
            <person name="Pangilinan J."/>
            <person name="Riley R."/>
            <person name="Labutti K."/>
            <person name="Andreopoulos B."/>
            <person name="Lipzen A."/>
            <person name="Chen C."/>
            <person name="Yanf M."/>
            <person name="Daum C."/>
            <person name="Ng V."/>
            <person name="Clum A."/>
            <person name="Ohm R."/>
            <person name="Martin F."/>
            <person name="Silar P."/>
            <person name="Natvig D."/>
            <person name="Lalanne C."/>
            <person name="Gautier V."/>
            <person name="Ament-Velasquez S.L."/>
            <person name="Kruys A."/>
            <person name="Hutchinson M.I."/>
            <person name="Powell A.J."/>
            <person name="Barry K."/>
            <person name="Miller A.N."/>
            <person name="Grigoriev I.V."/>
            <person name="Debuchy R."/>
            <person name="Gladieux P."/>
            <person name="Thoren M.H."/>
            <person name="Johannesson H."/>
        </authorList>
    </citation>
    <scope>NUCLEOTIDE SEQUENCE</scope>
    <source>
        <strain evidence="3">PSN243</strain>
    </source>
</reference>
<accession>A0AAV9GL15</accession>
<comment type="caution">
    <text evidence="3">The sequence shown here is derived from an EMBL/GenBank/DDBJ whole genome shotgun (WGS) entry which is preliminary data.</text>
</comment>
<proteinExistence type="predicted"/>
<keyword evidence="2" id="KW-0812">Transmembrane</keyword>
<reference evidence="3" key="1">
    <citation type="journal article" date="2023" name="Mol. Phylogenet. Evol.">
        <title>Genome-scale phylogeny and comparative genomics of the fungal order Sordariales.</title>
        <authorList>
            <person name="Hensen N."/>
            <person name="Bonometti L."/>
            <person name="Westerberg I."/>
            <person name="Brannstrom I.O."/>
            <person name="Guillou S."/>
            <person name="Cros-Aarteil S."/>
            <person name="Calhoun S."/>
            <person name="Haridas S."/>
            <person name="Kuo A."/>
            <person name="Mondo S."/>
            <person name="Pangilinan J."/>
            <person name="Riley R."/>
            <person name="LaButti K."/>
            <person name="Andreopoulos B."/>
            <person name="Lipzen A."/>
            <person name="Chen C."/>
            <person name="Yan M."/>
            <person name="Daum C."/>
            <person name="Ng V."/>
            <person name="Clum A."/>
            <person name="Steindorff A."/>
            <person name="Ohm R.A."/>
            <person name="Martin F."/>
            <person name="Silar P."/>
            <person name="Natvig D.O."/>
            <person name="Lalanne C."/>
            <person name="Gautier V."/>
            <person name="Ament-Velasquez S.L."/>
            <person name="Kruys A."/>
            <person name="Hutchinson M.I."/>
            <person name="Powell A.J."/>
            <person name="Barry K."/>
            <person name="Miller A.N."/>
            <person name="Grigoriev I.V."/>
            <person name="Debuchy R."/>
            <person name="Gladieux P."/>
            <person name="Hiltunen Thoren M."/>
            <person name="Johannesson H."/>
        </authorList>
    </citation>
    <scope>NUCLEOTIDE SEQUENCE</scope>
    <source>
        <strain evidence="3">PSN243</strain>
    </source>
</reference>
<dbReference type="PANTHER" id="PTHR35394:SF5">
    <property type="entry name" value="DUF3176 DOMAIN-CONTAINING PROTEIN"/>
    <property type="match status" value="1"/>
</dbReference>
<evidence type="ECO:0000313" key="3">
    <source>
        <dbReference type="EMBL" id="KAK4448650.1"/>
    </source>
</evidence>
<dbReference type="Pfam" id="PF11374">
    <property type="entry name" value="DUF3176"/>
    <property type="match status" value="1"/>
</dbReference>
<feature type="transmembrane region" description="Helical" evidence="2">
    <location>
        <begin position="561"/>
        <end position="584"/>
    </location>
</feature>
<keyword evidence="4" id="KW-1185">Reference proteome</keyword>
<dbReference type="AlphaFoldDB" id="A0AAV9GL15"/>
<feature type="region of interest" description="Disordered" evidence="1">
    <location>
        <begin position="20"/>
        <end position="49"/>
    </location>
</feature>
<evidence type="ECO:0000256" key="1">
    <source>
        <dbReference type="SAM" id="MobiDB-lite"/>
    </source>
</evidence>
<dbReference type="Proteomes" id="UP001321760">
    <property type="component" value="Unassembled WGS sequence"/>
</dbReference>
<gene>
    <name evidence="3" type="ORF">QBC34DRAFT_300319</name>
</gene>
<feature type="compositionally biased region" description="Polar residues" evidence="1">
    <location>
        <begin position="20"/>
        <end position="30"/>
    </location>
</feature>
<evidence type="ECO:0000256" key="2">
    <source>
        <dbReference type="SAM" id="Phobius"/>
    </source>
</evidence>
<dbReference type="InterPro" id="IPR021514">
    <property type="entry name" value="DUF3176"/>
</dbReference>
<keyword evidence="2" id="KW-0472">Membrane</keyword>